<reference evidence="1 2" key="1">
    <citation type="journal article" date="2014" name="Nat. Commun.">
        <title>Multiple recent horizontal transfers of a large genomic region in cheese making fungi.</title>
        <authorList>
            <person name="Cheeseman K."/>
            <person name="Ropars J."/>
            <person name="Renault P."/>
            <person name="Dupont J."/>
            <person name="Gouzy J."/>
            <person name="Branca A."/>
            <person name="Abraham A.L."/>
            <person name="Ceppi M."/>
            <person name="Conseiller E."/>
            <person name="Debuchy R."/>
            <person name="Malagnac F."/>
            <person name="Goarin A."/>
            <person name="Silar P."/>
            <person name="Lacoste S."/>
            <person name="Sallet E."/>
            <person name="Bensimon A."/>
            <person name="Giraud T."/>
            <person name="Brygoo Y."/>
        </authorList>
    </citation>
    <scope>NUCLEOTIDE SEQUENCE [LARGE SCALE GENOMIC DNA]</scope>
    <source>
        <strain evidence="2">FM 013</strain>
    </source>
</reference>
<sequence length="70" mass="8009">MTSANSQNPSHRTHDRSMMHIDQLPIEPRKTGIASFSVSFFCRGVLWRKPGPVREYLYSTRLDPTNANGF</sequence>
<gene>
    <name evidence="1" type="ORF">PCAMFM013_S029g000105</name>
</gene>
<evidence type="ECO:0000313" key="1">
    <source>
        <dbReference type="EMBL" id="CRL28689.1"/>
    </source>
</evidence>
<keyword evidence="2" id="KW-1185">Reference proteome</keyword>
<accession>A0A0G4PQL8</accession>
<organism evidence="1 2">
    <name type="scientific">Penicillium camemberti (strain FM 013)</name>
    <dbReference type="NCBI Taxonomy" id="1429867"/>
    <lineage>
        <taxon>Eukaryota</taxon>
        <taxon>Fungi</taxon>
        <taxon>Dikarya</taxon>
        <taxon>Ascomycota</taxon>
        <taxon>Pezizomycotina</taxon>
        <taxon>Eurotiomycetes</taxon>
        <taxon>Eurotiomycetidae</taxon>
        <taxon>Eurotiales</taxon>
        <taxon>Aspergillaceae</taxon>
        <taxon>Penicillium</taxon>
    </lineage>
</organism>
<dbReference type="Proteomes" id="UP000053732">
    <property type="component" value="Unassembled WGS sequence"/>
</dbReference>
<name>A0A0G4PQL8_PENC3</name>
<dbReference type="EMBL" id="HG793162">
    <property type="protein sequence ID" value="CRL28689.1"/>
    <property type="molecule type" value="Genomic_DNA"/>
</dbReference>
<dbReference type="AlphaFoldDB" id="A0A0G4PQL8"/>
<protein>
    <submittedName>
        <fullName evidence="1">Str. FM013</fullName>
    </submittedName>
</protein>
<evidence type="ECO:0000313" key="2">
    <source>
        <dbReference type="Proteomes" id="UP000053732"/>
    </source>
</evidence>
<proteinExistence type="predicted"/>